<comment type="caution">
    <text evidence="1">The sequence shown here is derived from an EMBL/GenBank/DDBJ whole genome shotgun (WGS) entry which is preliminary data.</text>
</comment>
<dbReference type="HOGENOM" id="CLU_2664787_0_0_11"/>
<accession>B6GEG4</accession>
<dbReference type="STRING" id="445975.COLSTE_02509"/>
<keyword evidence="2" id="KW-1185">Reference proteome</keyword>
<dbReference type="AlphaFoldDB" id="B6GEG4"/>
<protein>
    <submittedName>
        <fullName evidence="1">Uncharacterized protein</fullName>
    </submittedName>
</protein>
<evidence type="ECO:0000313" key="2">
    <source>
        <dbReference type="Proteomes" id="UP000003560"/>
    </source>
</evidence>
<proteinExistence type="predicted"/>
<reference evidence="1 2" key="1">
    <citation type="submission" date="2008-10" db="EMBL/GenBank/DDBJ databases">
        <title>Draft genome sequence of Collinsella stercoris (DSM 13279).</title>
        <authorList>
            <person name="Sudarsanam P."/>
            <person name="Ley R."/>
            <person name="Guruge J."/>
            <person name="Turnbaugh P.J."/>
            <person name="Mahowald M."/>
            <person name="Liep D."/>
            <person name="Gordon J."/>
        </authorList>
    </citation>
    <scope>NUCLEOTIDE SEQUENCE [LARGE SCALE GENOMIC DNA]</scope>
    <source>
        <strain evidence="1 2">DSM 13279</strain>
    </source>
</reference>
<dbReference type="Proteomes" id="UP000003560">
    <property type="component" value="Unassembled WGS sequence"/>
</dbReference>
<gene>
    <name evidence="1" type="ORF">COLSTE_02509</name>
</gene>
<sequence length="75" mass="8443">MGERAWPRRCAGGVHHGGRLARFGAHVRGGCVPKVQHEHVKGLFNEVERFNKRVLSESCQSREWACGKRLYLVSG</sequence>
<reference evidence="1 2" key="2">
    <citation type="submission" date="2008-10" db="EMBL/GenBank/DDBJ databases">
        <authorList>
            <person name="Fulton L."/>
            <person name="Clifton S."/>
            <person name="Fulton B."/>
            <person name="Xu J."/>
            <person name="Minx P."/>
            <person name="Pepin K.H."/>
            <person name="Johnson M."/>
            <person name="Thiruvilangam P."/>
            <person name="Bhonagiri V."/>
            <person name="Nash W.E."/>
            <person name="Mardis E.R."/>
            <person name="Wilson R.K."/>
        </authorList>
    </citation>
    <scope>NUCLEOTIDE SEQUENCE [LARGE SCALE GENOMIC DNA]</scope>
    <source>
        <strain evidence="1 2">DSM 13279</strain>
    </source>
</reference>
<evidence type="ECO:0000313" key="1">
    <source>
        <dbReference type="EMBL" id="EEA89315.1"/>
    </source>
</evidence>
<name>B6GEG4_9ACTN</name>
<organism evidence="1 2">
    <name type="scientific">Collinsella stercoris DSM 13279</name>
    <dbReference type="NCBI Taxonomy" id="445975"/>
    <lineage>
        <taxon>Bacteria</taxon>
        <taxon>Bacillati</taxon>
        <taxon>Actinomycetota</taxon>
        <taxon>Coriobacteriia</taxon>
        <taxon>Coriobacteriales</taxon>
        <taxon>Coriobacteriaceae</taxon>
        <taxon>Collinsella</taxon>
    </lineage>
</organism>
<dbReference type="EMBL" id="ABXJ01000149">
    <property type="protein sequence ID" value="EEA89315.1"/>
    <property type="molecule type" value="Genomic_DNA"/>
</dbReference>